<accession>A0A942YMR3</accession>
<dbReference type="Pfam" id="PF00583">
    <property type="entry name" value="Acetyltransf_1"/>
    <property type="match status" value="1"/>
</dbReference>
<dbReference type="EMBL" id="JAGYPJ010000001">
    <property type="protein sequence ID" value="MBS4200975.1"/>
    <property type="molecule type" value="Genomic_DNA"/>
</dbReference>
<keyword evidence="3" id="KW-1185">Reference proteome</keyword>
<name>A0A942YMR3_9BACI</name>
<dbReference type="CDD" id="cd04301">
    <property type="entry name" value="NAT_SF"/>
    <property type="match status" value="1"/>
</dbReference>
<reference evidence="2 3" key="1">
    <citation type="submission" date="2021-05" db="EMBL/GenBank/DDBJ databases">
        <title>Novel Bacillus species.</title>
        <authorList>
            <person name="Liu G."/>
        </authorList>
    </citation>
    <scope>NUCLEOTIDE SEQUENCE [LARGE SCALE GENOMIC DNA]</scope>
    <source>
        <strain evidence="2 3">FJAT-49732</strain>
    </source>
</reference>
<dbReference type="SUPFAM" id="SSF55729">
    <property type="entry name" value="Acyl-CoA N-acyltransferases (Nat)"/>
    <property type="match status" value="1"/>
</dbReference>
<organism evidence="2 3">
    <name type="scientific">Lederbergia citrisecunda</name>
    <dbReference type="NCBI Taxonomy" id="2833583"/>
    <lineage>
        <taxon>Bacteria</taxon>
        <taxon>Bacillati</taxon>
        <taxon>Bacillota</taxon>
        <taxon>Bacilli</taxon>
        <taxon>Bacillales</taxon>
        <taxon>Bacillaceae</taxon>
        <taxon>Lederbergia</taxon>
    </lineage>
</organism>
<evidence type="ECO:0000313" key="3">
    <source>
        <dbReference type="Proteomes" id="UP000682713"/>
    </source>
</evidence>
<dbReference type="Proteomes" id="UP000682713">
    <property type="component" value="Unassembled WGS sequence"/>
</dbReference>
<protein>
    <submittedName>
        <fullName evidence="2">GNAT family N-acetyltransferase</fullName>
    </submittedName>
</protein>
<dbReference type="Gene3D" id="3.40.630.30">
    <property type="match status" value="1"/>
</dbReference>
<evidence type="ECO:0000313" key="2">
    <source>
        <dbReference type="EMBL" id="MBS4200975.1"/>
    </source>
</evidence>
<dbReference type="PROSITE" id="PS51186">
    <property type="entry name" value="GNAT"/>
    <property type="match status" value="1"/>
</dbReference>
<feature type="domain" description="N-acetyltransferase" evidence="1">
    <location>
        <begin position="8"/>
        <end position="153"/>
    </location>
</feature>
<gene>
    <name evidence="2" type="ORF">KHA93_15160</name>
</gene>
<dbReference type="InterPro" id="IPR000182">
    <property type="entry name" value="GNAT_dom"/>
</dbReference>
<dbReference type="RefSeq" id="WP_213111502.1">
    <property type="nucleotide sequence ID" value="NZ_JAGYPJ010000001.1"/>
</dbReference>
<sequence length="182" mass="21354">MLRWIMNIEIQTIKKENYEIAHDFQCEYLDDESFQDFSFRVECNPDLYLIAMNEQELAGVCYGHPSNRDEQAIQLQGIAVNLEEEKGYARKGIGSKLIADFEKTAKRLGYKKLDLGSADDVKVEKFYLKNGFQPSELVAKNSNHEEYERVKIDDYETGKKVQEQLRMKYNPDEVIFIFQKQM</sequence>
<comment type="caution">
    <text evidence="2">The sequence shown here is derived from an EMBL/GenBank/DDBJ whole genome shotgun (WGS) entry which is preliminary data.</text>
</comment>
<proteinExistence type="predicted"/>
<dbReference type="InterPro" id="IPR016181">
    <property type="entry name" value="Acyl_CoA_acyltransferase"/>
</dbReference>
<evidence type="ECO:0000259" key="1">
    <source>
        <dbReference type="PROSITE" id="PS51186"/>
    </source>
</evidence>
<dbReference type="GO" id="GO:0016747">
    <property type="term" value="F:acyltransferase activity, transferring groups other than amino-acyl groups"/>
    <property type="evidence" value="ECO:0007669"/>
    <property type="project" value="InterPro"/>
</dbReference>
<dbReference type="AlphaFoldDB" id="A0A942YMR3"/>